<name>A0AAV5EXN3_ELECO</name>
<keyword evidence="2" id="KW-1185">Reference proteome</keyword>
<gene>
    <name evidence="1" type="primary">gb16262</name>
    <name evidence="1" type="ORF">PR202_gb16262</name>
</gene>
<accession>A0AAV5EXN3</accession>
<sequence length="73" mass="7751">MFCPSSLQRMLCEPVYSPAASATSGHDPPRSVSLATLITRALAGSAVSLTTFLTSVSTTPFLRLLIPVRLTSR</sequence>
<dbReference type="EMBL" id="BQKI01000080">
    <property type="protein sequence ID" value="GJN28169.1"/>
    <property type="molecule type" value="Genomic_DNA"/>
</dbReference>
<protein>
    <submittedName>
        <fullName evidence="1">Uncharacterized protein</fullName>
    </submittedName>
</protein>
<evidence type="ECO:0000313" key="1">
    <source>
        <dbReference type="EMBL" id="GJN28169.1"/>
    </source>
</evidence>
<dbReference type="AlphaFoldDB" id="A0AAV5EXN3"/>
<comment type="caution">
    <text evidence="1">The sequence shown here is derived from an EMBL/GenBank/DDBJ whole genome shotgun (WGS) entry which is preliminary data.</text>
</comment>
<reference evidence="1" key="2">
    <citation type="submission" date="2021-12" db="EMBL/GenBank/DDBJ databases">
        <title>Resequencing data analysis of finger millet.</title>
        <authorList>
            <person name="Hatakeyama M."/>
            <person name="Aluri S."/>
            <person name="Balachadran M.T."/>
            <person name="Sivarajan S.R."/>
            <person name="Poveda L."/>
            <person name="Shimizu-Inatsugi R."/>
            <person name="Schlapbach R."/>
            <person name="Sreeman S.M."/>
            <person name="Shimizu K.K."/>
        </authorList>
    </citation>
    <scope>NUCLEOTIDE SEQUENCE</scope>
</reference>
<reference evidence="1" key="1">
    <citation type="journal article" date="2018" name="DNA Res.">
        <title>Multiple hybrid de novo genome assembly of finger millet, an orphan allotetraploid crop.</title>
        <authorList>
            <person name="Hatakeyama M."/>
            <person name="Aluri S."/>
            <person name="Balachadran M.T."/>
            <person name="Sivarajan S.R."/>
            <person name="Patrignani A."/>
            <person name="Gruter S."/>
            <person name="Poveda L."/>
            <person name="Shimizu-Inatsugi R."/>
            <person name="Baeten J."/>
            <person name="Francoijs K.J."/>
            <person name="Nataraja K.N."/>
            <person name="Reddy Y.A.N."/>
            <person name="Phadnis S."/>
            <person name="Ravikumar R.L."/>
            <person name="Schlapbach R."/>
            <person name="Sreeman S.M."/>
            <person name="Shimizu K.K."/>
        </authorList>
    </citation>
    <scope>NUCLEOTIDE SEQUENCE</scope>
</reference>
<evidence type="ECO:0000313" key="2">
    <source>
        <dbReference type="Proteomes" id="UP001054889"/>
    </source>
</evidence>
<organism evidence="1 2">
    <name type="scientific">Eleusine coracana subsp. coracana</name>
    <dbReference type="NCBI Taxonomy" id="191504"/>
    <lineage>
        <taxon>Eukaryota</taxon>
        <taxon>Viridiplantae</taxon>
        <taxon>Streptophyta</taxon>
        <taxon>Embryophyta</taxon>
        <taxon>Tracheophyta</taxon>
        <taxon>Spermatophyta</taxon>
        <taxon>Magnoliopsida</taxon>
        <taxon>Liliopsida</taxon>
        <taxon>Poales</taxon>
        <taxon>Poaceae</taxon>
        <taxon>PACMAD clade</taxon>
        <taxon>Chloridoideae</taxon>
        <taxon>Cynodonteae</taxon>
        <taxon>Eleusininae</taxon>
        <taxon>Eleusine</taxon>
    </lineage>
</organism>
<dbReference type="Proteomes" id="UP001054889">
    <property type="component" value="Unassembled WGS sequence"/>
</dbReference>
<proteinExistence type="predicted"/>